<dbReference type="Pfam" id="PF20430">
    <property type="entry name" value="Eplus_motif"/>
    <property type="match status" value="1"/>
</dbReference>
<gene>
    <name evidence="6" type="ORF">LITE_LOCUS23532</name>
</gene>
<dbReference type="GO" id="GO:0003723">
    <property type="term" value="F:RNA binding"/>
    <property type="evidence" value="ECO:0007669"/>
    <property type="project" value="InterPro"/>
</dbReference>
<dbReference type="InterPro" id="IPR046960">
    <property type="entry name" value="PPR_At4g14850-like_plant"/>
</dbReference>
<sequence length="597" mass="66661">MIPFSAAESVSAKESCSGILALNPLGSYVHVHLVYHELHAKLITTTSISSSALFNSLLCCYSDCGRIDRTLLLFSSNSGSASRNVVSWTSVIAQLSRLKKPLMTLEVFSEMRRNGIWPNEYTVSAVLPACAESKVVRHGEQVHCLVWKCGFGSDLFVGSGLVDVYAKCGEMGSANKVFDEMSHKNLVTWNSMIVGCLRNKRFDFCIVLFKEVMRDESMSPDQVTVSSVLSACAHVGSAEFGSHTGRVEEGYKYYNSMIHEHGLSPRLEHYASMVDLLGRAGRLKEARKFILEMPIEPDSAVWGALLGACSNHGNIEMGKEAAARLSDMEPNDPGNYVLLSNMYARNGKLKEADQVRRLMGTKGVKKDPGCSWVDVRNSTYVFTAHDRSHPRTDEIYEMLQKIEELVKKKGYVAETRHAMNDSDAYKEQSLWVHSERLALAFSLLVLPCGAPIQIKKNLRTCGDCHTVMKLASEIFDREIIVRDVNRFHKFANGYYGELYWQSEKLKIYITGAGGFIASHIARSFKSEGHYIIATDWKKNEHMTEGVFCHEFHLVDLRVMNNCLKITRGVDHVFNLGADMAGWDSSSPTILLSCTTIP</sequence>
<dbReference type="InterPro" id="IPR036291">
    <property type="entry name" value="NAD(P)-bd_dom_sf"/>
</dbReference>
<protein>
    <recommendedName>
        <fullName evidence="8">DYW domain-containing protein</fullName>
    </recommendedName>
</protein>
<reference evidence="6" key="1">
    <citation type="submission" date="2022-08" db="EMBL/GenBank/DDBJ databases">
        <authorList>
            <person name="Gutierrez-Valencia J."/>
        </authorList>
    </citation>
    <scope>NUCLEOTIDE SEQUENCE</scope>
</reference>
<evidence type="ECO:0000313" key="7">
    <source>
        <dbReference type="Proteomes" id="UP001154282"/>
    </source>
</evidence>
<dbReference type="PANTHER" id="PTHR47926">
    <property type="entry name" value="PENTATRICOPEPTIDE REPEAT-CONTAINING PROTEIN"/>
    <property type="match status" value="1"/>
</dbReference>
<accession>A0AAV0LDZ3</accession>
<evidence type="ECO:0000259" key="5">
    <source>
        <dbReference type="Pfam" id="PF14432"/>
    </source>
</evidence>
<feature type="repeat" description="PPR" evidence="3">
    <location>
        <begin position="185"/>
        <end position="220"/>
    </location>
</feature>
<proteinExistence type="inferred from homology"/>
<comment type="similarity">
    <text evidence="1">Belongs to the PPR family. PCMP-H subfamily.</text>
</comment>
<dbReference type="AlphaFoldDB" id="A0AAV0LDZ3"/>
<dbReference type="Proteomes" id="UP001154282">
    <property type="component" value="Unassembled WGS sequence"/>
</dbReference>
<evidence type="ECO:0000313" key="6">
    <source>
        <dbReference type="EMBL" id="CAI0432650.1"/>
    </source>
</evidence>
<dbReference type="Gene3D" id="3.40.50.720">
    <property type="entry name" value="NAD(P)-binding Rossmann-like Domain"/>
    <property type="match status" value="1"/>
</dbReference>
<dbReference type="Pfam" id="PF01370">
    <property type="entry name" value="Epimerase"/>
    <property type="match status" value="1"/>
</dbReference>
<keyword evidence="2" id="KW-0677">Repeat</keyword>
<dbReference type="PROSITE" id="PS51375">
    <property type="entry name" value="PPR"/>
    <property type="match status" value="3"/>
</dbReference>
<dbReference type="NCBIfam" id="TIGR00756">
    <property type="entry name" value="PPR"/>
    <property type="match status" value="2"/>
</dbReference>
<dbReference type="InterPro" id="IPR002885">
    <property type="entry name" value="PPR_rpt"/>
</dbReference>
<dbReference type="Pfam" id="PF20431">
    <property type="entry name" value="E_motif"/>
    <property type="match status" value="1"/>
</dbReference>
<dbReference type="Pfam" id="PF13041">
    <property type="entry name" value="PPR_2"/>
    <property type="match status" value="2"/>
</dbReference>
<dbReference type="Gene3D" id="1.25.40.10">
    <property type="entry name" value="Tetratricopeptide repeat domain"/>
    <property type="match status" value="3"/>
</dbReference>
<feature type="repeat" description="PPR" evidence="3">
    <location>
        <begin position="84"/>
        <end position="118"/>
    </location>
</feature>
<comment type="caution">
    <text evidence="6">The sequence shown here is derived from an EMBL/GenBank/DDBJ whole genome shotgun (WGS) entry which is preliminary data.</text>
</comment>
<dbReference type="InterPro" id="IPR046848">
    <property type="entry name" value="E_motif"/>
</dbReference>
<feature type="domain" description="DYW" evidence="5">
    <location>
        <begin position="410"/>
        <end position="494"/>
    </location>
</feature>
<dbReference type="Pfam" id="PF01535">
    <property type="entry name" value="PPR"/>
    <property type="match status" value="1"/>
</dbReference>
<organism evidence="6 7">
    <name type="scientific">Linum tenue</name>
    <dbReference type="NCBI Taxonomy" id="586396"/>
    <lineage>
        <taxon>Eukaryota</taxon>
        <taxon>Viridiplantae</taxon>
        <taxon>Streptophyta</taxon>
        <taxon>Embryophyta</taxon>
        <taxon>Tracheophyta</taxon>
        <taxon>Spermatophyta</taxon>
        <taxon>Magnoliopsida</taxon>
        <taxon>eudicotyledons</taxon>
        <taxon>Gunneridae</taxon>
        <taxon>Pentapetalae</taxon>
        <taxon>rosids</taxon>
        <taxon>fabids</taxon>
        <taxon>Malpighiales</taxon>
        <taxon>Linaceae</taxon>
        <taxon>Linum</taxon>
    </lineage>
</organism>
<dbReference type="InterPro" id="IPR011990">
    <property type="entry name" value="TPR-like_helical_dom_sf"/>
</dbReference>
<evidence type="ECO:0000259" key="4">
    <source>
        <dbReference type="Pfam" id="PF01370"/>
    </source>
</evidence>
<feature type="domain" description="NAD-dependent epimerase/dehydratase" evidence="4">
    <location>
        <begin position="507"/>
        <end position="586"/>
    </location>
</feature>
<dbReference type="PANTHER" id="PTHR47926:SF471">
    <property type="entry name" value="DYW DOMAIN-CONTAINING PROTEIN"/>
    <property type="match status" value="1"/>
</dbReference>
<dbReference type="SUPFAM" id="SSF51735">
    <property type="entry name" value="NAD(P)-binding Rossmann-fold domains"/>
    <property type="match status" value="1"/>
</dbReference>
<dbReference type="InterPro" id="IPR032867">
    <property type="entry name" value="DYW_dom"/>
</dbReference>
<feature type="repeat" description="PPR" evidence="3">
    <location>
        <begin position="332"/>
        <end position="366"/>
    </location>
</feature>
<dbReference type="Pfam" id="PF14432">
    <property type="entry name" value="DYW_deaminase"/>
    <property type="match status" value="1"/>
</dbReference>
<dbReference type="InterPro" id="IPR001509">
    <property type="entry name" value="Epimerase_deHydtase"/>
</dbReference>
<evidence type="ECO:0000256" key="3">
    <source>
        <dbReference type="PROSITE-ProRule" id="PRU00708"/>
    </source>
</evidence>
<dbReference type="GO" id="GO:0009451">
    <property type="term" value="P:RNA modification"/>
    <property type="evidence" value="ECO:0007669"/>
    <property type="project" value="InterPro"/>
</dbReference>
<evidence type="ECO:0008006" key="8">
    <source>
        <dbReference type="Google" id="ProtNLM"/>
    </source>
</evidence>
<dbReference type="InterPro" id="IPR046849">
    <property type="entry name" value="E2_motif"/>
</dbReference>
<dbReference type="FunFam" id="1.25.40.10:FF:000427">
    <property type="entry name" value="Pentatricopeptide repeat-containing protein chloroplastic"/>
    <property type="match status" value="1"/>
</dbReference>
<evidence type="ECO:0000256" key="2">
    <source>
        <dbReference type="ARBA" id="ARBA00022737"/>
    </source>
</evidence>
<dbReference type="EMBL" id="CAMGYJ010000006">
    <property type="protein sequence ID" value="CAI0432650.1"/>
    <property type="molecule type" value="Genomic_DNA"/>
</dbReference>
<evidence type="ECO:0000256" key="1">
    <source>
        <dbReference type="ARBA" id="ARBA00006643"/>
    </source>
</evidence>
<dbReference type="FunFam" id="1.25.40.10:FF:000366">
    <property type="entry name" value="Pentatricopeptide (PPR) repeat-containing protein"/>
    <property type="match status" value="1"/>
</dbReference>
<dbReference type="GO" id="GO:0008270">
    <property type="term" value="F:zinc ion binding"/>
    <property type="evidence" value="ECO:0007669"/>
    <property type="project" value="InterPro"/>
</dbReference>
<keyword evidence="7" id="KW-1185">Reference proteome</keyword>
<name>A0AAV0LDZ3_9ROSI</name>